<keyword evidence="3" id="KW-1185">Reference proteome</keyword>
<sequence>MGKQIILNTLYNVGIFISLMTAYWGFNNQRYEYVAAGVIIAALFVFLKIKIIKQVRSNIKK</sequence>
<keyword evidence="1" id="KW-0812">Transmembrane</keyword>
<keyword evidence="1" id="KW-1133">Transmembrane helix</keyword>
<dbReference type="InterPro" id="IPR045938">
    <property type="entry name" value="DUF6358"/>
</dbReference>
<reference evidence="3" key="1">
    <citation type="journal article" date="2019" name="Int. J. Syst. Evol. Microbiol.">
        <title>The Global Catalogue of Microorganisms (GCM) 10K type strain sequencing project: providing services to taxonomists for standard genome sequencing and annotation.</title>
        <authorList>
            <consortium name="The Broad Institute Genomics Platform"/>
            <consortium name="The Broad Institute Genome Sequencing Center for Infectious Disease"/>
            <person name="Wu L."/>
            <person name="Ma J."/>
        </authorList>
    </citation>
    <scope>NUCLEOTIDE SEQUENCE [LARGE SCALE GENOMIC DNA]</scope>
    <source>
        <strain evidence="3">CCUG 63418</strain>
    </source>
</reference>
<keyword evidence="1" id="KW-0472">Membrane</keyword>
<name>A0ABW2Z2D5_9SPHI</name>
<evidence type="ECO:0000313" key="3">
    <source>
        <dbReference type="Proteomes" id="UP001596958"/>
    </source>
</evidence>
<organism evidence="2 3">
    <name type="scientific">Mucilaginibacter calamicampi</name>
    <dbReference type="NCBI Taxonomy" id="1302352"/>
    <lineage>
        <taxon>Bacteria</taxon>
        <taxon>Pseudomonadati</taxon>
        <taxon>Bacteroidota</taxon>
        <taxon>Sphingobacteriia</taxon>
        <taxon>Sphingobacteriales</taxon>
        <taxon>Sphingobacteriaceae</taxon>
        <taxon>Mucilaginibacter</taxon>
    </lineage>
</organism>
<feature type="transmembrane region" description="Helical" evidence="1">
    <location>
        <begin position="5"/>
        <end position="25"/>
    </location>
</feature>
<dbReference type="Proteomes" id="UP001596958">
    <property type="component" value="Unassembled WGS sequence"/>
</dbReference>
<accession>A0ABW2Z2D5</accession>
<dbReference type="EMBL" id="JBHTHU010000009">
    <property type="protein sequence ID" value="MFD0750961.1"/>
    <property type="molecule type" value="Genomic_DNA"/>
</dbReference>
<evidence type="ECO:0000313" key="2">
    <source>
        <dbReference type="EMBL" id="MFD0750961.1"/>
    </source>
</evidence>
<proteinExistence type="predicted"/>
<dbReference type="RefSeq" id="WP_377100697.1">
    <property type="nucleotide sequence ID" value="NZ_JBHTHU010000009.1"/>
</dbReference>
<evidence type="ECO:0000256" key="1">
    <source>
        <dbReference type="SAM" id="Phobius"/>
    </source>
</evidence>
<protein>
    <submittedName>
        <fullName evidence="2">DUF6358 family protein</fullName>
    </submittedName>
</protein>
<comment type="caution">
    <text evidence="2">The sequence shown here is derived from an EMBL/GenBank/DDBJ whole genome shotgun (WGS) entry which is preliminary data.</text>
</comment>
<gene>
    <name evidence="2" type="ORF">ACFQZS_12470</name>
</gene>
<feature type="transmembrane region" description="Helical" evidence="1">
    <location>
        <begin position="31"/>
        <end position="51"/>
    </location>
</feature>
<dbReference type="Pfam" id="PF19885">
    <property type="entry name" value="DUF6358"/>
    <property type="match status" value="1"/>
</dbReference>